<feature type="compositionally biased region" description="Basic and acidic residues" evidence="10">
    <location>
        <begin position="554"/>
        <end position="571"/>
    </location>
</feature>
<dbReference type="GO" id="GO:0008270">
    <property type="term" value="F:zinc ion binding"/>
    <property type="evidence" value="ECO:0007669"/>
    <property type="project" value="UniProtKB-KW"/>
</dbReference>
<dbReference type="SMART" id="SM00647">
    <property type="entry name" value="IBR"/>
    <property type="match status" value="2"/>
</dbReference>
<dbReference type="GO" id="GO:0061630">
    <property type="term" value="F:ubiquitin protein ligase activity"/>
    <property type="evidence" value="ECO:0007669"/>
    <property type="project" value="UniProtKB-EC"/>
</dbReference>
<organism evidence="13 14">
    <name type="scientific">Cytospora leucostoma</name>
    <dbReference type="NCBI Taxonomy" id="1230097"/>
    <lineage>
        <taxon>Eukaryota</taxon>
        <taxon>Fungi</taxon>
        <taxon>Dikarya</taxon>
        <taxon>Ascomycota</taxon>
        <taxon>Pezizomycotina</taxon>
        <taxon>Sordariomycetes</taxon>
        <taxon>Sordariomycetidae</taxon>
        <taxon>Diaporthales</taxon>
        <taxon>Cytosporaceae</taxon>
        <taxon>Cytospora</taxon>
    </lineage>
</organism>
<dbReference type="InterPro" id="IPR044066">
    <property type="entry name" value="TRIAD_supradom"/>
</dbReference>
<dbReference type="Pfam" id="PF01485">
    <property type="entry name" value="IBR"/>
    <property type="match status" value="1"/>
</dbReference>
<dbReference type="EC" id="2.3.2.31" evidence="2"/>
<dbReference type="InParanoid" id="A0A423XLC8"/>
<dbReference type="CDD" id="cd20335">
    <property type="entry name" value="BRcat_RBR"/>
    <property type="match status" value="1"/>
</dbReference>
<evidence type="ECO:0000256" key="10">
    <source>
        <dbReference type="SAM" id="MobiDB-lite"/>
    </source>
</evidence>
<evidence type="ECO:0000256" key="4">
    <source>
        <dbReference type="ARBA" id="ARBA00022723"/>
    </source>
</evidence>
<dbReference type="CDD" id="cd20336">
    <property type="entry name" value="Rcat_RBR"/>
    <property type="match status" value="1"/>
</dbReference>
<dbReference type="STRING" id="1230097.A0A423XLC8"/>
<comment type="catalytic activity">
    <reaction evidence="1">
        <text>[E2 ubiquitin-conjugating enzyme]-S-ubiquitinyl-L-cysteine + [acceptor protein]-L-lysine = [E2 ubiquitin-conjugating enzyme]-L-cysteine + [acceptor protein]-N(6)-ubiquitinyl-L-lysine.</text>
        <dbReference type="EC" id="2.3.2.31"/>
    </reaction>
</comment>
<dbReference type="PROSITE" id="PS51873">
    <property type="entry name" value="TRIAD"/>
    <property type="match status" value="1"/>
</dbReference>
<comment type="caution">
    <text evidence="13">The sequence shown here is derived from an EMBL/GenBank/DDBJ whole genome shotgun (WGS) entry which is preliminary data.</text>
</comment>
<evidence type="ECO:0000313" key="13">
    <source>
        <dbReference type="EMBL" id="ROW16983.1"/>
    </source>
</evidence>
<evidence type="ECO:0000259" key="12">
    <source>
        <dbReference type="PROSITE" id="PS51873"/>
    </source>
</evidence>
<proteinExistence type="predicted"/>
<feature type="region of interest" description="Disordered" evidence="10">
    <location>
        <begin position="554"/>
        <end position="601"/>
    </location>
</feature>
<sequence>MSFNDGHKLLVLGLGFAQQDNRKMQQVLRHYDRLPSNPGSRVALFIELNNLAKELMADVAAQDQIEQLTKWMKNGGDFPLSLAPGPLNAAAVHGHQDAGFGRSSGGTVISGNHQRYSRGRTLQDPSEDDQEVASTETATNGNDDTDSHSANNNLGNTSIEQYGPGRTIDGPLEALNPEDGAEGSDDHIDQDVAIDTQILNHGTPWGSRAEQHYRHYGRGRTLNNTVNEGTGDDLVGDTNSTPQEEGLGEADFEIEGSQPQLVVEENRTDGELPHNGTVMDSDEPHDAEDIECPICLEEYSPSQFPKRPTTTEFCDHPDKACLQCLDSSITAMVERGALHLLACPICPQKLSHKDIKEYSRQEIYKRYQYLKQQSEIPGHWISCTNPNCGGSQAHESDDPKMICNHCNFVTCAKHKRPWHDGQTCGEFDQDPAQIERLEEEEATAKLLSKESTSICPNCRQGVTKTDGCDHMRCQCGQEWCYVCSCSWENILRIGETAHATFCIYHPNKVNLTKAQQDATHARIMGLVHGGEVSAELAKARDELRERRRVEIRAKAAEAAEARRLQSTELKRPAPPQPEQKKKKRTKLVAPWEEGGWTKKAL</sequence>
<evidence type="ECO:0000256" key="5">
    <source>
        <dbReference type="ARBA" id="ARBA00022737"/>
    </source>
</evidence>
<keyword evidence="14" id="KW-1185">Reference proteome</keyword>
<dbReference type="Pfam" id="PF22191">
    <property type="entry name" value="IBR_1"/>
    <property type="match status" value="1"/>
</dbReference>
<feature type="region of interest" description="Disordered" evidence="10">
    <location>
        <begin position="93"/>
        <end position="187"/>
    </location>
</feature>
<dbReference type="PROSITE" id="PS50089">
    <property type="entry name" value="ZF_RING_2"/>
    <property type="match status" value="1"/>
</dbReference>
<name>A0A423XLC8_9PEZI</name>
<evidence type="ECO:0000256" key="1">
    <source>
        <dbReference type="ARBA" id="ARBA00001798"/>
    </source>
</evidence>
<evidence type="ECO:0000256" key="6">
    <source>
        <dbReference type="ARBA" id="ARBA00022771"/>
    </source>
</evidence>
<keyword evidence="6 9" id="KW-0863">Zinc-finger</keyword>
<accession>A0A423XLC8</accession>
<feature type="domain" description="RING-type" evidence="11">
    <location>
        <begin position="292"/>
        <end position="346"/>
    </location>
</feature>
<evidence type="ECO:0000256" key="8">
    <source>
        <dbReference type="ARBA" id="ARBA00022833"/>
    </source>
</evidence>
<dbReference type="AlphaFoldDB" id="A0A423XLC8"/>
<evidence type="ECO:0000259" key="11">
    <source>
        <dbReference type="PROSITE" id="PS50089"/>
    </source>
</evidence>
<dbReference type="GO" id="GO:0016567">
    <property type="term" value="P:protein ubiquitination"/>
    <property type="evidence" value="ECO:0007669"/>
    <property type="project" value="InterPro"/>
</dbReference>
<evidence type="ECO:0000256" key="9">
    <source>
        <dbReference type="PROSITE-ProRule" id="PRU00175"/>
    </source>
</evidence>
<evidence type="ECO:0000256" key="7">
    <source>
        <dbReference type="ARBA" id="ARBA00022786"/>
    </source>
</evidence>
<dbReference type="InterPro" id="IPR001841">
    <property type="entry name" value="Znf_RING"/>
</dbReference>
<gene>
    <name evidence="13" type="ORF">VPNG_01311</name>
</gene>
<feature type="compositionally biased region" description="Polar residues" evidence="10">
    <location>
        <begin position="132"/>
        <end position="160"/>
    </location>
</feature>
<evidence type="ECO:0000313" key="14">
    <source>
        <dbReference type="Proteomes" id="UP000285146"/>
    </source>
</evidence>
<dbReference type="OrthoDB" id="1431934at2759"/>
<dbReference type="SUPFAM" id="SSF57850">
    <property type="entry name" value="RING/U-box"/>
    <property type="match status" value="3"/>
</dbReference>
<dbReference type="Gene3D" id="1.20.120.1750">
    <property type="match status" value="1"/>
</dbReference>
<reference evidence="13 14" key="1">
    <citation type="submission" date="2015-09" db="EMBL/GenBank/DDBJ databases">
        <title>Host preference determinants of Valsa canker pathogens revealed by comparative genomics.</title>
        <authorList>
            <person name="Yin Z."/>
            <person name="Huang L."/>
        </authorList>
    </citation>
    <scope>NUCLEOTIDE SEQUENCE [LARGE SCALE GENOMIC DNA]</scope>
    <source>
        <strain evidence="13 14">SXYLt</strain>
    </source>
</reference>
<feature type="domain" description="RING-type" evidence="12">
    <location>
        <begin position="288"/>
        <end position="511"/>
    </location>
</feature>
<protein>
    <recommendedName>
        <fullName evidence="2">RBR-type E3 ubiquitin transferase</fullName>
        <ecNumber evidence="2">2.3.2.31</ecNumber>
    </recommendedName>
</protein>
<evidence type="ECO:0000256" key="3">
    <source>
        <dbReference type="ARBA" id="ARBA00022679"/>
    </source>
</evidence>
<feature type="compositionally biased region" description="Polar residues" evidence="10">
    <location>
        <begin position="105"/>
        <end position="114"/>
    </location>
</feature>
<dbReference type="InterPro" id="IPR031127">
    <property type="entry name" value="E3_UB_ligase_RBR"/>
</dbReference>
<dbReference type="PANTHER" id="PTHR11685">
    <property type="entry name" value="RBR FAMILY RING FINGER AND IBR DOMAIN-CONTAINING"/>
    <property type="match status" value="1"/>
</dbReference>
<dbReference type="Gene3D" id="3.30.40.10">
    <property type="entry name" value="Zinc/RING finger domain, C3HC4 (zinc finger)"/>
    <property type="match status" value="1"/>
</dbReference>
<dbReference type="SMART" id="SM00184">
    <property type="entry name" value="RING"/>
    <property type="match status" value="2"/>
</dbReference>
<dbReference type="EMBL" id="LKEB01000003">
    <property type="protein sequence ID" value="ROW16983.1"/>
    <property type="molecule type" value="Genomic_DNA"/>
</dbReference>
<dbReference type="InterPro" id="IPR002867">
    <property type="entry name" value="IBR_dom"/>
</dbReference>
<keyword evidence="4" id="KW-0479">Metal-binding</keyword>
<evidence type="ECO:0000256" key="2">
    <source>
        <dbReference type="ARBA" id="ARBA00012251"/>
    </source>
</evidence>
<keyword evidence="5" id="KW-0677">Repeat</keyword>
<dbReference type="InterPro" id="IPR013083">
    <property type="entry name" value="Znf_RING/FYVE/PHD"/>
</dbReference>
<keyword evidence="8" id="KW-0862">Zinc</keyword>
<keyword evidence="7" id="KW-0833">Ubl conjugation pathway</keyword>
<dbReference type="Proteomes" id="UP000285146">
    <property type="component" value="Unassembled WGS sequence"/>
</dbReference>
<keyword evidence="3" id="KW-0808">Transferase</keyword>